<evidence type="ECO:0000256" key="3">
    <source>
        <dbReference type="ARBA" id="ARBA00022827"/>
    </source>
</evidence>
<organism evidence="6 7">
    <name type="scientific">Erwinia pyrifoliae</name>
    <dbReference type="NCBI Taxonomy" id="79967"/>
    <lineage>
        <taxon>Bacteria</taxon>
        <taxon>Pseudomonadati</taxon>
        <taxon>Pseudomonadota</taxon>
        <taxon>Gammaproteobacteria</taxon>
        <taxon>Enterobacterales</taxon>
        <taxon>Erwiniaceae</taxon>
        <taxon>Erwinia</taxon>
    </lineage>
</organism>
<gene>
    <name evidence="6" type="ORF">NYP84_02680</name>
</gene>
<comment type="similarity">
    <text evidence="1">Belongs to the FMO family.</text>
</comment>
<dbReference type="InterPro" id="IPR000960">
    <property type="entry name" value="Flavin_mOase"/>
</dbReference>
<proteinExistence type="inferred from homology"/>
<evidence type="ECO:0000256" key="1">
    <source>
        <dbReference type="ARBA" id="ARBA00009183"/>
    </source>
</evidence>
<evidence type="ECO:0000256" key="2">
    <source>
        <dbReference type="ARBA" id="ARBA00022630"/>
    </source>
</evidence>
<reference evidence="6" key="1">
    <citation type="submission" date="2022-07" db="EMBL/GenBank/DDBJ databases">
        <title>Genetic diversity of Erwinia pyrifoliae.</title>
        <authorList>
            <person name="Park D.S."/>
            <person name="Ham H."/>
        </authorList>
    </citation>
    <scope>NUCLEOTIDE SEQUENCE</scope>
    <source>
        <strain evidence="6">CP201486</strain>
    </source>
</reference>
<keyword evidence="4" id="KW-0521">NADP</keyword>
<protein>
    <submittedName>
        <fullName evidence="6">FAD-dependent oxidoreductase</fullName>
    </submittedName>
</protein>
<name>A0ABY5X9S6_ERWPY</name>
<dbReference type="PANTHER" id="PTHR23023">
    <property type="entry name" value="DIMETHYLANILINE MONOOXYGENASE"/>
    <property type="match status" value="1"/>
</dbReference>
<evidence type="ECO:0000256" key="5">
    <source>
        <dbReference type="ARBA" id="ARBA00023002"/>
    </source>
</evidence>
<dbReference type="InterPro" id="IPR020946">
    <property type="entry name" value="Flavin_mOase-like"/>
</dbReference>
<sequence>MNIAIIGAGPAGLISARNAVKAGHSFVLFEKNALTGGGGGNPWSGGAYRNARMQNSRYAFHYTDFPPGSTDVFPGVDQVFKYLSALAGTDDIRETTRLNTEVISLRKTSENWLIGSVCKGRLREDVFDRAIIATGELWQPSLPALSGAEHFCGTLISSREYQEPEKFKGKTLSVIYLEKVILLTLNTGRHLRQIPRNPFPRTCRIRKYISDKMAVKALFS</sequence>
<keyword evidence="3" id="KW-0274">FAD</keyword>
<dbReference type="Gene3D" id="3.50.50.60">
    <property type="entry name" value="FAD/NAD(P)-binding domain"/>
    <property type="match status" value="1"/>
</dbReference>
<evidence type="ECO:0000313" key="7">
    <source>
        <dbReference type="Proteomes" id="UP001058553"/>
    </source>
</evidence>
<dbReference type="PRINTS" id="PR00370">
    <property type="entry name" value="FMOXYGENASE"/>
</dbReference>
<dbReference type="Pfam" id="PF00743">
    <property type="entry name" value="FMO-like"/>
    <property type="match status" value="1"/>
</dbReference>
<keyword evidence="7" id="KW-1185">Reference proteome</keyword>
<evidence type="ECO:0000256" key="4">
    <source>
        <dbReference type="ARBA" id="ARBA00022857"/>
    </source>
</evidence>
<keyword evidence="5" id="KW-0560">Oxidoreductase</keyword>
<dbReference type="InterPro" id="IPR036188">
    <property type="entry name" value="FAD/NAD-bd_sf"/>
</dbReference>
<dbReference type="Proteomes" id="UP001058553">
    <property type="component" value="Chromosome"/>
</dbReference>
<accession>A0ABY5X9S6</accession>
<evidence type="ECO:0000313" key="6">
    <source>
        <dbReference type="EMBL" id="UWS34128.1"/>
    </source>
</evidence>
<dbReference type="SUPFAM" id="SSF51905">
    <property type="entry name" value="FAD/NAD(P)-binding domain"/>
    <property type="match status" value="1"/>
</dbReference>
<keyword evidence="2" id="KW-0285">Flavoprotein</keyword>
<dbReference type="InterPro" id="IPR050346">
    <property type="entry name" value="FMO-like"/>
</dbReference>
<dbReference type="RefSeq" id="WP_259826090.1">
    <property type="nucleotide sequence ID" value="NZ_CP103445.1"/>
</dbReference>
<dbReference type="EMBL" id="CP103445">
    <property type="protein sequence ID" value="UWS34128.1"/>
    <property type="molecule type" value="Genomic_DNA"/>
</dbReference>